<keyword evidence="3 10" id="KW-0436">Ligase</keyword>
<gene>
    <name evidence="14" type="ORF">CVIRNUC_000683</name>
</gene>
<evidence type="ECO:0000256" key="7">
    <source>
        <dbReference type="ARBA" id="ARBA00023146"/>
    </source>
</evidence>
<evidence type="ECO:0000256" key="4">
    <source>
        <dbReference type="ARBA" id="ARBA00022741"/>
    </source>
</evidence>
<dbReference type="InterPro" id="IPR014729">
    <property type="entry name" value="Rossmann-like_a/b/a_fold"/>
</dbReference>
<dbReference type="InterPro" id="IPR002300">
    <property type="entry name" value="aa-tRNA-synth_Ia"/>
</dbReference>
<dbReference type="CDD" id="cd00812">
    <property type="entry name" value="LeuRS_core"/>
    <property type="match status" value="1"/>
</dbReference>
<evidence type="ECO:0000256" key="8">
    <source>
        <dbReference type="ARBA" id="ARBA00030520"/>
    </source>
</evidence>
<dbReference type="HAMAP" id="MF_00049_B">
    <property type="entry name" value="Leu_tRNA_synth_B"/>
    <property type="match status" value="1"/>
</dbReference>
<protein>
    <recommendedName>
        <fullName evidence="2">leucine--tRNA ligase</fullName>
        <ecNumber evidence="2">6.1.1.4</ecNumber>
    </recommendedName>
    <alternativeName>
        <fullName evidence="8">Leucyl-tRNA synthetase</fullName>
    </alternativeName>
</protein>
<accession>A0AAV1HS41</accession>
<evidence type="ECO:0000259" key="12">
    <source>
        <dbReference type="Pfam" id="PF08264"/>
    </source>
</evidence>
<dbReference type="PANTHER" id="PTHR43740">
    <property type="entry name" value="LEUCYL-TRNA SYNTHETASE"/>
    <property type="match status" value="1"/>
</dbReference>
<feature type="domain" description="Methionyl/Valyl/Leucyl/Isoleucyl-tRNA synthetase anticodon-binding" evidence="12">
    <location>
        <begin position="718"/>
        <end position="829"/>
    </location>
</feature>
<dbReference type="EC" id="6.1.1.4" evidence="2"/>
<dbReference type="Pfam" id="PF13603">
    <property type="entry name" value="tRNA-synt_1_2"/>
    <property type="match status" value="1"/>
</dbReference>
<dbReference type="GO" id="GO:0005829">
    <property type="term" value="C:cytosol"/>
    <property type="evidence" value="ECO:0007669"/>
    <property type="project" value="TreeGrafter"/>
</dbReference>
<dbReference type="InterPro" id="IPR001412">
    <property type="entry name" value="aa-tRNA-synth_I_CS"/>
</dbReference>
<dbReference type="Gene3D" id="3.90.740.10">
    <property type="entry name" value="Valyl/Leucyl/Isoleucyl-tRNA synthetase, editing domain"/>
    <property type="match status" value="1"/>
</dbReference>
<dbReference type="CDD" id="cd07958">
    <property type="entry name" value="Anticodon_Ia_Leu_BEm"/>
    <property type="match status" value="1"/>
</dbReference>
<dbReference type="AlphaFoldDB" id="A0AAV1HS41"/>
<keyword evidence="6 10" id="KW-0648">Protein biosynthesis</keyword>
<dbReference type="PROSITE" id="PS00178">
    <property type="entry name" value="AA_TRNA_LIGASE_I"/>
    <property type="match status" value="1"/>
</dbReference>
<proteinExistence type="inferred from homology"/>
<evidence type="ECO:0000256" key="1">
    <source>
        <dbReference type="ARBA" id="ARBA00005594"/>
    </source>
</evidence>
<evidence type="ECO:0000256" key="3">
    <source>
        <dbReference type="ARBA" id="ARBA00022598"/>
    </source>
</evidence>
<dbReference type="Gene3D" id="1.10.730.10">
    <property type="entry name" value="Isoleucyl-tRNA Synthetase, Domain 1"/>
    <property type="match status" value="1"/>
</dbReference>
<dbReference type="InterPro" id="IPR025709">
    <property type="entry name" value="Leu_tRNA-synth_edit"/>
</dbReference>
<feature type="domain" description="Aminoacyl-tRNA synthetase class Ia" evidence="11">
    <location>
        <begin position="3"/>
        <end position="186"/>
    </location>
</feature>
<dbReference type="PRINTS" id="PR00985">
    <property type="entry name" value="TRNASYNTHLEU"/>
</dbReference>
<keyword evidence="4 10" id="KW-0547">Nucleotide-binding</keyword>
<evidence type="ECO:0000256" key="10">
    <source>
        <dbReference type="RuleBase" id="RU363035"/>
    </source>
</evidence>
<dbReference type="GO" id="GO:0009791">
    <property type="term" value="P:post-embryonic development"/>
    <property type="evidence" value="ECO:0007669"/>
    <property type="project" value="UniProtKB-ARBA"/>
</dbReference>
<evidence type="ECO:0000259" key="11">
    <source>
        <dbReference type="Pfam" id="PF00133"/>
    </source>
</evidence>
<comment type="similarity">
    <text evidence="1 10">Belongs to the class-I aminoacyl-tRNA synthetase family.</text>
</comment>
<dbReference type="SUPFAM" id="SSF52374">
    <property type="entry name" value="Nucleotidylyl transferase"/>
    <property type="match status" value="1"/>
</dbReference>
<dbReference type="InterPro" id="IPR002302">
    <property type="entry name" value="Leu-tRNA-ligase"/>
</dbReference>
<comment type="caution">
    <text evidence="14">The sequence shown here is derived from an EMBL/GenBank/DDBJ whole genome shotgun (WGS) entry which is preliminary data.</text>
</comment>
<reference evidence="14 15" key="1">
    <citation type="submission" date="2023-10" db="EMBL/GenBank/DDBJ databases">
        <authorList>
            <person name="Maclean D."/>
            <person name="Macfadyen A."/>
        </authorList>
    </citation>
    <scope>NUCLEOTIDE SEQUENCE [LARGE SCALE GENOMIC DNA]</scope>
</reference>
<dbReference type="InterPro" id="IPR013155">
    <property type="entry name" value="M/V/L/I-tRNA-synth_anticd-bd"/>
</dbReference>
<dbReference type="GO" id="GO:0004823">
    <property type="term" value="F:leucine-tRNA ligase activity"/>
    <property type="evidence" value="ECO:0007669"/>
    <property type="project" value="UniProtKB-EC"/>
</dbReference>
<keyword evidence="5 10" id="KW-0067">ATP-binding</keyword>
<evidence type="ECO:0000256" key="5">
    <source>
        <dbReference type="ARBA" id="ARBA00022840"/>
    </source>
</evidence>
<dbReference type="NCBIfam" id="TIGR00396">
    <property type="entry name" value="leuS_bact"/>
    <property type="match status" value="1"/>
</dbReference>
<keyword evidence="15" id="KW-1185">Reference proteome</keyword>
<evidence type="ECO:0000259" key="13">
    <source>
        <dbReference type="Pfam" id="PF13603"/>
    </source>
</evidence>
<dbReference type="GO" id="GO:0048608">
    <property type="term" value="P:reproductive structure development"/>
    <property type="evidence" value="ECO:0007669"/>
    <property type="project" value="UniProtKB-ARBA"/>
</dbReference>
<comment type="catalytic activity">
    <reaction evidence="9">
        <text>tRNA(Leu) + L-leucine + ATP = L-leucyl-tRNA(Leu) + AMP + diphosphate</text>
        <dbReference type="Rhea" id="RHEA:11688"/>
        <dbReference type="Rhea" id="RHEA-COMP:9613"/>
        <dbReference type="Rhea" id="RHEA-COMP:9622"/>
        <dbReference type="ChEBI" id="CHEBI:30616"/>
        <dbReference type="ChEBI" id="CHEBI:33019"/>
        <dbReference type="ChEBI" id="CHEBI:57427"/>
        <dbReference type="ChEBI" id="CHEBI:78442"/>
        <dbReference type="ChEBI" id="CHEBI:78494"/>
        <dbReference type="ChEBI" id="CHEBI:456215"/>
        <dbReference type="EC" id="6.1.1.4"/>
    </reaction>
</comment>
<feature type="domain" description="Leucyl-tRNA synthetase editing" evidence="13">
    <location>
        <begin position="229"/>
        <end position="385"/>
    </location>
</feature>
<evidence type="ECO:0000256" key="9">
    <source>
        <dbReference type="ARBA" id="ARBA00047469"/>
    </source>
</evidence>
<dbReference type="Gene3D" id="3.40.50.620">
    <property type="entry name" value="HUPs"/>
    <property type="match status" value="2"/>
</dbReference>
<dbReference type="GO" id="GO:0002161">
    <property type="term" value="F:aminoacyl-tRNA deacylase activity"/>
    <property type="evidence" value="ECO:0007669"/>
    <property type="project" value="InterPro"/>
</dbReference>
<sequence length="869" mass="96667">MFPYPSGAGLHVGHPAGYTATDILARLRRMQGYNVLHPIGWDAFGLPAEQYAIQTGTHPRVTTEKNINRFRQQLQMLGFSYDWDREVSTTSPEYYKWTQWIFCQLFKRGLAYQAEVPVNWCPALGTVLANEEVINGKSERGDHPVVRLPMKQWMLRITEYADRLLEDLDGLDWPDSIKDMQRNWIGRSQGANIRFAVQGKQPPHHARQPAASALQTTDRGAGAPVAADACLEVFTTRPDTIFGATYMVIGPEHPLLEDLTAAEQKSTVEEYVQKAAQKSELERTEVQKVKSGVDTGSQAVNPATGKRVPIWVADYVLGNYGSGAIMAVPAHDTRDHAFAQQYRLPVLQVVKASAAEEEQQLPFTGKTPSLSSTPRGYAGSGVAVSSSNEACGLTLDGLSTHEASAAVIRWLQEKQLGAAQTNYKLRDWLFARQRYWGEPFPIVFEEGSEVPQAVPESSLPLTLPETDNFKPSGSPESPLANVSDWPWNTERPVDPEVEQYWLPVDLYVGGAEHAVLHLLYSRFWHKVLYDIGVVTKKEPFQSLVSQGMILGEASSAPVPYPAHHVIDFWAHALTSAIGCTSHAELTSFHLQVEYTVYRDQDGNPVDEDHPSATACRVDEAEVEKRGSGHVLRADPSIRVSSRAHKMSKSRGNVVNPDDVVTMYGADSLRLYEMFMGPLRDTKVWSTAQVEGVHRFLARSYRLVTGGSVKEAEPSKDQLRSLHIAIKRVTEETEQMRFNTGISALMEFVNAAYKWNAVPKAVLQPFVLLLAPYAPHLAEELWQELGHTGSLAYEGWPAYDEKLLTSSTFKLPIQVNGKLRGTVEVAKDISQRDAESIAHEQEGVAKFLDGKQIKKTIFVPGRILNFIVSK</sequence>
<dbReference type="GO" id="GO:0005739">
    <property type="term" value="C:mitochondrion"/>
    <property type="evidence" value="ECO:0007669"/>
    <property type="project" value="UniProtKB-ARBA"/>
</dbReference>
<dbReference type="PANTHER" id="PTHR43740:SF2">
    <property type="entry name" value="LEUCINE--TRNA LIGASE, MITOCHONDRIAL"/>
    <property type="match status" value="1"/>
</dbReference>
<dbReference type="SUPFAM" id="SSF50677">
    <property type="entry name" value="ValRS/IleRS/LeuRS editing domain"/>
    <property type="match status" value="1"/>
</dbReference>
<dbReference type="InterPro" id="IPR009008">
    <property type="entry name" value="Val/Leu/Ile-tRNA-synth_edit"/>
</dbReference>
<dbReference type="GO" id="GO:0006429">
    <property type="term" value="P:leucyl-tRNA aminoacylation"/>
    <property type="evidence" value="ECO:0007669"/>
    <property type="project" value="InterPro"/>
</dbReference>
<evidence type="ECO:0000256" key="6">
    <source>
        <dbReference type="ARBA" id="ARBA00022917"/>
    </source>
</evidence>
<dbReference type="SUPFAM" id="SSF47323">
    <property type="entry name" value="Anticodon-binding domain of a subclass of class I aminoacyl-tRNA synthetases"/>
    <property type="match status" value="1"/>
</dbReference>
<dbReference type="FunFam" id="3.40.50.620:FF:000077">
    <property type="entry name" value="Leucine--tRNA ligase"/>
    <property type="match status" value="1"/>
</dbReference>
<dbReference type="Proteomes" id="UP001314263">
    <property type="component" value="Unassembled WGS sequence"/>
</dbReference>
<evidence type="ECO:0000313" key="14">
    <source>
        <dbReference type="EMBL" id="CAK0736051.1"/>
    </source>
</evidence>
<dbReference type="Pfam" id="PF00133">
    <property type="entry name" value="tRNA-synt_1"/>
    <property type="match status" value="2"/>
</dbReference>
<feature type="domain" description="Aminoacyl-tRNA synthetase class Ia" evidence="11">
    <location>
        <begin position="641"/>
        <end position="675"/>
    </location>
</feature>
<dbReference type="EMBL" id="CAUYUE010000001">
    <property type="protein sequence ID" value="CAK0736051.1"/>
    <property type="molecule type" value="Genomic_DNA"/>
</dbReference>
<dbReference type="GO" id="GO:0005524">
    <property type="term" value="F:ATP binding"/>
    <property type="evidence" value="ECO:0007669"/>
    <property type="project" value="UniProtKB-KW"/>
</dbReference>
<dbReference type="FunFam" id="1.10.730.10:FF:000011">
    <property type="entry name" value="Leucine--tRNA ligase chloroplastic/mitochondrial"/>
    <property type="match status" value="1"/>
</dbReference>
<organism evidence="14 15">
    <name type="scientific">Coccomyxa viridis</name>
    <dbReference type="NCBI Taxonomy" id="1274662"/>
    <lineage>
        <taxon>Eukaryota</taxon>
        <taxon>Viridiplantae</taxon>
        <taxon>Chlorophyta</taxon>
        <taxon>core chlorophytes</taxon>
        <taxon>Trebouxiophyceae</taxon>
        <taxon>Trebouxiophyceae incertae sedis</taxon>
        <taxon>Coccomyxaceae</taxon>
        <taxon>Coccomyxa</taxon>
    </lineage>
</organism>
<evidence type="ECO:0000313" key="15">
    <source>
        <dbReference type="Proteomes" id="UP001314263"/>
    </source>
</evidence>
<evidence type="ECO:0000256" key="2">
    <source>
        <dbReference type="ARBA" id="ARBA00013164"/>
    </source>
</evidence>
<keyword evidence="7 10" id="KW-0030">Aminoacyl-tRNA synthetase</keyword>
<dbReference type="InterPro" id="IPR009080">
    <property type="entry name" value="tRNAsynth_Ia_anticodon-bd"/>
</dbReference>
<name>A0AAV1HS41_9CHLO</name>
<dbReference type="Pfam" id="PF08264">
    <property type="entry name" value="Anticodon_1"/>
    <property type="match status" value="1"/>
</dbReference>